<dbReference type="RefSeq" id="WP_142870990.1">
    <property type="nucleotide sequence ID" value="NZ_CP045503.2"/>
</dbReference>
<proteinExistence type="predicted"/>
<feature type="transmembrane region" description="Helical" evidence="1">
    <location>
        <begin position="9"/>
        <end position="30"/>
    </location>
</feature>
<sequence>MNKSNAKTYIWVIVISTIAIWAAVLLVFEIELTGSVEALKKLPLVVTIETGIWLVFTQWAWKQNFFQSWLVAEPILEGTWKGTLKSTWVNPETGGDPDPIPIVFSIKQDFYNISCSIYTQESSSHSYFGRIYIDESNDVKRFIYTYTNKPKASVRHRSEYHDGSANLRIIGGSQNKMEGDYWTTRKSTGDIEIEFVQKKLVSSFSEVE</sequence>
<keyword evidence="1" id="KW-1133">Transmembrane helix</keyword>
<accession>A0A550AKK7</accession>
<keyword evidence="5" id="KW-1185">Reference proteome</keyword>
<dbReference type="AlphaFoldDB" id="A0A550AKK7"/>
<protein>
    <recommendedName>
        <fullName evidence="2">CD-NTase-associated protein 15 domain-containing protein</fullName>
    </recommendedName>
</protein>
<dbReference type="InterPro" id="IPR041208">
    <property type="entry name" value="Cap15"/>
</dbReference>
<gene>
    <name evidence="3" type="ORF">FM038_013325</name>
    <name evidence="4" type="ORF">FM038_014410</name>
</gene>
<evidence type="ECO:0000313" key="4">
    <source>
        <dbReference type="EMBL" id="QPG58492.1"/>
    </source>
</evidence>
<dbReference type="OrthoDB" id="1430668at2"/>
<dbReference type="Proteomes" id="UP000316416">
    <property type="component" value="Chromosome"/>
</dbReference>
<name>A0A550AKK7_9GAMM</name>
<dbReference type="Pfam" id="PF18153">
    <property type="entry name" value="Cap15_CD_rec"/>
    <property type="match status" value="1"/>
</dbReference>
<keyword evidence="1" id="KW-0472">Membrane</keyword>
<reference evidence="4 5" key="1">
    <citation type="submission" date="2019-10" db="EMBL/GenBank/DDBJ databases">
        <title>Shewanella sp. YLB-07 whole genome sequence.</title>
        <authorList>
            <person name="Yu L."/>
        </authorList>
    </citation>
    <scope>NUCLEOTIDE SEQUENCE [LARGE SCALE GENOMIC DNA]</scope>
    <source>
        <strain evidence="4 5">YLB-08</strain>
    </source>
</reference>
<evidence type="ECO:0000256" key="1">
    <source>
        <dbReference type="SAM" id="Phobius"/>
    </source>
</evidence>
<dbReference type="EMBL" id="CP045503">
    <property type="protein sequence ID" value="QPG58318.1"/>
    <property type="molecule type" value="Genomic_DNA"/>
</dbReference>
<keyword evidence="1" id="KW-0812">Transmembrane</keyword>
<evidence type="ECO:0000259" key="2">
    <source>
        <dbReference type="Pfam" id="PF18153"/>
    </source>
</evidence>
<feature type="domain" description="CD-NTase-associated protein 15" evidence="2">
    <location>
        <begin position="74"/>
        <end position="193"/>
    </location>
</feature>
<organism evidence="4">
    <name type="scientific">Shewanella eurypsychrophilus</name>
    <dbReference type="NCBI Taxonomy" id="2593656"/>
    <lineage>
        <taxon>Bacteria</taxon>
        <taxon>Pseudomonadati</taxon>
        <taxon>Pseudomonadota</taxon>
        <taxon>Gammaproteobacteria</taxon>
        <taxon>Alteromonadales</taxon>
        <taxon>Shewanellaceae</taxon>
        <taxon>Shewanella</taxon>
    </lineage>
</organism>
<dbReference type="EMBL" id="CP045503">
    <property type="protein sequence ID" value="QPG58492.1"/>
    <property type="molecule type" value="Genomic_DNA"/>
</dbReference>
<evidence type="ECO:0000313" key="3">
    <source>
        <dbReference type="EMBL" id="QPG58318.1"/>
    </source>
</evidence>
<evidence type="ECO:0000313" key="5">
    <source>
        <dbReference type="Proteomes" id="UP000316416"/>
    </source>
</evidence>